<dbReference type="AlphaFoldDB" id="A0A0L7RFC8"/>
<comment type="similarity">
    <text evidence="2 11">Belongs to the ENDOU family.</text>
</comment>
<evidence type="ECO:0000256" key="8">
    <source>
        <dbReference type="ARBA" id="ARBA00022884"/>
    </source>
</evidence>
<evidence type="ECO:0000256" key="9">
    <source>
        <dbReference type="ARBA" id="ARBA00023211"/>
    </source>
</evidence>
<evidence type="ECO:0000256" key="7">
    <source>
        <dbReference type="ARBA" id="ARBA00022801"/>
    </source>
</evidence>
<keyword evidence="14" id="KW-1185">Reference proteome</keyword>
<dbReference type="GO" id="GO:0046872">
    <property type="term" value="F:metal ion binding"/>
    <property type="evidence" value="ECO:0007669"/>
    <property type="project" value="UniProtKB-UniRule"/>
</dbReference>
<evidence type="ECO:0000313" key="13">
    <source>
        <dbReference type="EMBL" id="KOC69533.1"/>
    </source>
</evidence>
<keyword evidence="10" id="KW-0456">Lyase</keyword>
<evidence type="ECO:0000256" key="11">
    <source>
        <dbReference type="RuleBase" id="RU367085"/>
    </source>
</evidence>
<comment type="cofactor">
    <cofactor evidence="1 11">
        <name>Mn(2+)</name>
        <dbReference type="ChEBI" id="CHEBI:29035"/>
    </cofactor>
</comment>
<keyword evidence="5 11" id="KW-0479">Metal-binding</keyword>
<keyword evidence="4 11" id="KW-0540">Nuclease</keyword>
<evidence type="ECO:0000256" key="10">
    <source>
        <dbReference type="ARBA" id="ARBA00023239"/>
    </source>
</evidence>
<dbReference type="InterPro" id="IPR039787">
    <property type="entry name" value="ENDOU"/>
</dbReference>
<keyword evidence="8 11" id="KW-0694">RNA-binding</keyword>
<proteinExistence type="inferred from homology"/>
<sequence>MISEHLFNKSSHELLNYVQINYQGQTSFNNFTDNALERLLNTSSNAFLTLTTKSLIKLFDNYELNTSQPEIVTKQKDTEENEFIDNLMETDVMLHVMHFLSLKGFVKNDIQAYKNILKEIWFHLYSRTKGINGTSGFEHVFIGERKPRKGIIGLHNWISFFFGELSNKINYYGFSRNKEFVNKAVILDTYFTYFGKRKRSTMFIGTSPELEIAIYTLCFFTRPNKRCKMSFTGFKFDIQTYVSQNNGKKFIGSAFPILGKI</sequence>
<dbReference type="PANTHER" id="PTHR12439:SF42">
    <property type="entry name" value="ENDORIBONUCLEASE-RELATED"/>
    <property type="match status" value="1"/>
</dbReference>
<keyword evidence="7 11" id="KW-0378">Hydrolase</keyword>
<organism evidence="13 14">
    <name type="scientific">Habropoda laboriosa</name>
    <dbReference type="NCBI Taxonomy" id="597456"/>
    <lineage>
        <taxon>Eukaryota</taxon>
        <taxon>Metazoa</taxon>
        <taxon>Ecdysozoa</taxon>
        <taxon>Arthropoda</taxon>
        <taxon>Hexapoda</taxon>
        <taxon>Insecta</taxon>
        <taxon>Pterygota</taxon>
        <taxon>Neoptera</taxon>
        <taxon>Endopterygota</taxon>
        <taxon>Hymenoptera</taxon>
        <taxon>Apocrita</taxon>
        <taxon>Aculeata</taxon>
        <taxon>Apoidea</taxon>
        <taxon>Anthophila</taxon>
        <taxon>Apidae</taxon>
        <taxon>Habropoda</taxon>
    </lineage>
</organism>
<gene>
    <name evidence="13" type="ORF">WH47_05476</name>
</gene>
<dbReference type="Proteomes" id="UP000053825">
    <property type="component" value="Unassembled WGS sequence"/>
</dbReference>
<reference evidence="13 14" key="1">
    <citation type="submission" date="2015-07" db="EMBL/GenBank/DDBJ databases">
        <title>The genome of Habropoda laboriosa.</title>
        <authorList>
            <person name="Pan H."/>
            <person name="Kapheim K."/>
        </authorList>
    </citation>
    <scope>NUCLEOTIDE SEQUENCE [LARGE SCALE GENOMIC DNA]</scope>
    <source>
        <strain evidence="13">0110345459</strain>
    </source>
</reference>
<dbReference type="PANTHER" id="PTHR12439">
    <property type="entry name" value="PLACENTAL PROTEIN 11-RELATED"/>
    <property type="match status" value="1"/>
</dbReference>
<evidence type="ECO:0000256" key="1">
    <source>
        <dbReference type="ARBA" id="ARBA00001936"/>
    </source>
</evidence>
<dbReference type="GO" id="GO:0003723">
    <property type="term" value="F:RNA binding"/>
    <property type="evidence" value="ECO:0007669"/>
    <property type="project" value="UniProtKB-UniRule"/>
</dbReference>
<evidence type="ECO:0000259" key="12">
    <source>
        <dbReference type="PROSITE" id="PS51959"/>
    </source>
</evidence>
<evidence type="ECO:0000256" key="2">
    <source>
        <dbReference type="ARBA" id="ARBA00010168"/>
    </source>
</evidence>
<evidence type="ECO:0000256" key="6">
    <source>
        <dbReference type="ARBA" id="ARBA00022759"/>
    </source>
</evidence>
<dbReference type="SUPFAM" id="SSF142877">
    <property type="entry name" value="EndoU-like"/>
    <property type="match status" value="1"/>
</dbReference>
<keyword evidence="6 11" id="KW-0255">Endonuclease</keyword>
<dbReference type="GO" id="GO:0016829">
    <property type="term" value="F:lyase activity"/>
    <property type="evidence" value="ECO:0007669"/>
    <property type="project" value="UniProtKB-KW"/>
</dbReference>
<name>A0A0L7RFC8_9HYME</name>
<dbReference type="GO" id="GO:0016787">
    <property type="term" value="F:hydrolase activity"/>
    <property type="evidence" value="ECO:0007669"/>
    <property type="project" value="UniProtKB-KW"/>
</dbReference>
<evidence type="ECO:0000256" key="5">
    <source>
        <dbReference type="ARBA" id="ARBA00022723"/>
    </source>
</evidence>
<evidence type="ECO:0000313" key="14">
    <source>
        <dbReference type="Proteomes" id="UP000053825"/>
    </source>
</evidence>
<evidence type="ECO:0000256" key="4">
    <source>
        <dbReference type="ARBA" id="ARBA00022722"/>
    </source>
</evidence>
<protein>
    <submittedName>
        <fullName evidence="13">Poly(U)-specific endoribonuclease like protein</fullName>
    </submittedName>
</protein>
<dbReference type="Pfam" id="PF09412">
    <property type="entry name" value="XendoU"/>
    <property type="match status" value="1"/>
</dbReference>
<feature type="domain" description="EndoU" evidence="12">
    <location>
        <begin position="1"/>
        <end position="260"/>
    </location>
</feature>
<dbReference type="CDD" id="cd21159">
    <property type="entry name" value="XendoU"/>
    <property type="match status" value="1"/>
</dbReference>
<evidence type="ECO:0000256" key="3">
    <source>
        <dbReference type="ARBA" id="ARBA00011245"/>
    </source>
</evidence>
<dbReference type="InterPro" id="IPR037227">
    <property type="entry name" value="EndoU-like"/>
</dbReference>
<dbReference type="GO" id="GO:0004521">
    <property type="term" value="F:RNA endonuclease activity"/>
    <property type="evidence" value="ECO:0007669"/>
    <property type="project" value="UniProtKB-UniRule"/>
</dbReference>
<dbReference type="PROSITE" id="PS51959">
    <property type="entry name" value="ENDOU"/>
    <property type="match status" value="1"/>
</dbReference>
<comment type="subunit">
    <text evidence="3 11">Monomer.</text>
</comment>
<accession>A0A0L7RFC8</accession>
<dbReference type="InterPro" id="IPR018998">
    <property type="entry name" value="EndoU_C"/>
</dbReference>
<keyword evidence="9 11" id="KW-0464">Manganese</keyword>
<dbReference type="EMBL" id="KQ414606">
    <property type="protein sequence ID" value="KOC69533.1"/>
    <property type="molecule type" value="Genomic_DNA"/>
</dbReference>
<dbReference type="OrthoDB" id="430326at2759"/>